<keyword evidence="2 4" id="KW-0863">Zinc-finger</keyword>
<dbReference type="InterPro" id="IPR047153">
    <property type="entry name" value="TRIM45/56/19-like"/>
</dbReference>
<keyword evidence="7" id="KW-1185">Reference proteome</keyword>
<dbReference type="InterPro" id="IPR027370">
    <property type="entry name" value="Znf-RING_euk"/>
</dbReference>
<evidence type="ECO:0000313" key="6">
    <source>
        <dbReference type="EMBL" id="EDO41454.1"/>
    </source>
</evidence>
<evidence type="ECO:0000313" key="7">
    <source>
        <dbReference type="Proteomes" id="UP000001593"/>
    </source>
</evidence>
<feature type="domain" description="RING-type" evidence="5">
    <location>
        <begin position="10"/>
        <end position="52"/>
    </location>
</feature>
<evidence type="ECO:0000256" key="3">
    <source>
        <dbReference type="ARBA" id="ARBA00022833"/>
    </source>
</evidence>
<dbReference type="PANTHER" id="PTHR25462">
    <property type="entry name" value="BONUS, ISOFORM C-RELATED"/>
    <property type="match status" value="1"/>
</dbReference>
<dbReference type="SMART" id="SM00184">
    <property type="entry name" value="RING"/>
    <property type="match status" value="1"/>
</dbReference>
<evidence type="ECO:0000259" key="5">
    <source>
        <dbReference type="PROSITE" id="PS50089"/>
    </source>
</evidence>
<dbReference type="eggNOG" id="KOG2177">
    <property type="taxonomic scope" value="Eukaryota"/>
</dbReference>
<dbReference type="HOGENOM" id="CLU_013137_20_0_1"/>
<dbReference type="InParanoid" id="A7S4D3"/>
<dbReference type="EMBL" id="DS469577">
    <property type="protein sequence ID" value="EDO41454.1"/>
    <property type="molecule type" value="Genomic_DNA"/>
</dbReference>
<proteinExistence type="predicted"/>
<feature type="non-terminal residue" evidence="6">
    <location>
        <position position="76"/>
    </location>
</feature>
<dbReference type="InterPro" id="IPR017907">
    <property type="entry name" value="Znf_RING_CS"/>
</dbReference>
<dbReference type="Pfam" id="PF13445">
    <property type="entry name" value="zf-RING_UBOX"/>
    <property type="match status" value="1"/>
</dbReference>
<evidence type="ECO:0000256" key="4">
    <source>
        <dbReference type="PROSITE-ProRule" id="PRU00175"/>
    </source>
</evidence>
<sequence length="76" mass="8689">MAVQLDELLCPICLDEFKEPKTLSCMHDLCRKCLEDMAARESSRVIRCPLCRSEIDIPRGGVKNLPTNLRLMKLVE</sequence>
<accession>A7S4D3</accession>
<keyword evidence="1" id="KW-0479">Metal-binding</keyword>
<dbReference type="GO" id="GO:0008270">
    <property type="term" value="F:zinc ion binding"/>
    <property type="evidence" value="ECO:0007669"/>
    <property type="project" value="UniProtKB-KW"/>
</dbReference>
<dbReference type="SUPFAM" id="SSF57850">
    <property type="entry name" value="RING/U-box"/>
    <property type="match status" value="1"/>
</dbReference>
<name>A7S4D3_NEMVE</name>
<dbReference type="Proteomes" id="UP000001593">
    <property type="component" value="Unassembled WGS sequence"/>
</dbReference>
<dbReference type="PROSITE" id="PS00518">
    <property type="entry name" value="ZF_RING_1"/>
    <property type="match status" value="1"/>
</dbReference>
<dbReference type="InterPro" id="IPR001841">
    <property type="entry name" value="Znf_RING"/>
</dbReference>
<dbReference type="PhylomeDB" id="A7S4D3"/>
<dbReference type="Gene3D" id="3.30.40.10">
    <property type="entry name" value="Zinc/RING finger domain, C3HC4 (zinc finger)"/>
    <property type="match status" value="1"/>
</dbReference>
<keyword evidence="3" id="KW-0862">Zinc</keyword>
<dbReference type="AlphaFoldDB" id="A7S4D3"/>
<protein>
    <recommendedName>
        <fullName evidence="5">RING-type domain-containing protein</fullName>
    </recommendedName>
</protein>
<dbReference type="PROSITE" id="PS50089">
    <property type="entry name" value="ZF_RING_2"/>
    <property type="match status" value="1"/>
</dbReference>
<dbReference type="InterPro" id="IPR013083">
    <property type="entry name" value="Znf_RING/FYVE/PHD"/>
</dbReference>
<reference evidence="6 7" key="1">
    <citation type="journal article" date="2007" name="Science">
        <title>Sea anemone genome reveals ancestral eumetazoan gene repertoire and genomic organization.</title>
        <authorList>
            <person name="Putnam N.H."/>
            <person name="Srivastava M."/>
            <person name="Hellsten U."/>
            <person name="Dirks B."/>
            <person name="Chapman J."/>
            <person name="Salamov A."/>
            <person name="Terry A."/>
            <person name="Shapiro H."/>
            <person name="Lindquist E."/>
            <person name="Kapitonov V.V."/>
            <person name="Jurka J."/>
            <person name="Genikhovich G."/>
            <person name="Grigoriev I.V."/>
            <person name="Lucas S.M."/>
            <person name="Steele R.E."/>
            <person name="Finnerty J.R."/>
            <person name="Technau U."/>
            <person name="Martindale M.Q."/>
            <person name="Rokhsar D.S."/>
        </authorList>
    </citation>
    <scope>NUCLEOTIDE SEQUENCE [LARGE SCALE GENOMIC DNA]</scope>
    <source>
        <strain evidence="7">CH2 X CH6</strain>
    </source>
</reference>
<dbReference type="PANTHER" id="PTHR25462:SF300">
    <property type="entry name" value="RING-TYPE DOMAIN-CONTAINING PROTEIN"/>
    <property type="match status" value="1"/>
</dbReference>
<gene>
    <name evidence="6" type="ORF">NEMVEDRAFT_v1g104137</name>
</gene>
<evidence type="ECO:0000256" key="1">
    <source>
        <dbReference type="ARBA" id="ARBA00022723"/>
    </source>
</evidence>
<evidence type="ECO:0000256" key="2">
    <source>
        <dbReference type="ARBA" id="ARBA00022771"/>
    </source>
</evidence>
<organism evidence="6 7">
    <name type="scientific">Nematostella vectensis</name>
    <name type="common">Starlet sea anemone</name>
    <dbReference type="NCBI Taxonomy" id="45351"/>
    <lineage>
        <taxon>Eukaryota</taxon>
        <taxon>Metazoa</taxon>
        <taxon>Cnidaria</taxon>
        <taxon>Anthozoa</taxon>
        <taxon>Hexacorallia</taxon>
        <taxon>Actiniaria</taxon>
        <taxon>Edwardsiidae</taxon>
        <taxon>Nematostella</taxon>
    </lineage>
</organism>
<dbReference type="OMA" id="ICRQAHY"/>